<feature type="compositionally biased region" description="Polar residues" evidence="1">
    <location>
        <begin position="73"/>
        <end position="87"/>
    </location>
</feature>
<reference evidence="2 3" key="1">
    <citation type="submission" date="2021-06" db="EMBL/GenBank/DDBJ databases">
        <title>Caerostris darwini draft genome.</title>
        <authorList>
            <person name="Kono N."/>
            <person name="Arakawa K."/>
        </authorList>
    </citation>
    <scope>NUCLEOTIDE SEQUENCE [LARGE SCALE GENOMIC DNA]</scope>
</reference>
<protein>
    <submittedName>
        <fullName evidence="2">Uncharacterized protein</fullName>
    </submittedName>
</protein>
<comment type="caution">
    <text evidence="2">The sequence shown here is derived from an EMBL/GenBank/DDBJ whole genome shotgun (WGS) entry which is preliminary data.</text>
</comment>
<evidence type="ECO:0000313" key="2">
    <source>
        <dbReference type="EMBL" id="GIY63159.1"/>
    </source>
</evidence>
<proteinExistence type="predicted"/>
<feature type="compositionally biased region" description="Basic and acidic residues" evidence="1">
    <location>
        <begin position="46"/>
        <end position="60"/>
    </location>
</feature>
<organism evidence="2 3">
    <name type="scientific">Caerostris darwini</name>
    <dbReference type="NCBI Taxonomy" id="1538125"/>
    <lineage>
        <taxon>Eukaryota</taxon>
        <taxon>Metazoa</taxon>
        <taxon>Ecdysozoa</taxon>
        <taxon>Arthropoda</taxon>
        <taxon>Chelicerata</taxon>
        <taxon>Arachnida</taxon>
        <taxon>Araneae</taxon>
        <taxon>Araneomorphae</taxon>
        <taxon>Entelegynae</taxon>
        <taxon>Araneoidea</taxon>
        <taxon>Araneidae</taxon>
        <taxon>Caerostris</taxon>
    </lineage>
</organism>
<accession>A0AAV4UZJ3</accession>
<dbReference type="AlphaFoldDB" id="A0AAV4UZJ3"/>
<dbReference type="EMBL" id="BPLQ01012162">
    <property type="protein sequence ID" value="GIY63159.1"/>
    <property type="molecule type" value="Genomic_DNA"/>
</dbReference>
<feature type="region of interest" description="Disordered" evidence="1">
    <location>
        <begin position="46"/>
        <end position="115"/>
    </location>
</feature>
<feature type="compositionally biased region" description="Basic residues" evidence="1">
    <location>
        <begin position="103"/>
        <end position="115"/>
    </location>
</feature>
<gene>
    <name evidence="2" type="ORF">CDAR_492601</name>
</gene>
<feature type="region of interest" description="Disordered" evidence="1">
    <location>
        <begin position="1"/>
        <end position="32"/>
    </location>
</feature>
<feature type="compositionally biased region" description="Basic and acidic residues" evidence="1">
    <location>
        <begin position="92"/>
        <end position="101"/>
    </location>
</feature>
<dbReference type="Proteomes" id="UP001054837">
    <property type="component" value="Unassembled WGS sequence"/>
</dbReference>
<evidence type="ECO:0000313" key="3">
    <source>
        <dbReference type="Proteomes" id="UP001054837"/>
    </source>
</evidence>
<keyword evidence="3" id="KW-1185">Reference proteome</keyword>
<name>A0AAV4UZJ3_9ARAC</name>
<evidence type="ECO:0000256" key="1">
    <source>
        <dbReference type="SAM" id="MobiDB-lite"/>
    </source>
</evidence>
<sequence>MAAHLSTLGGAAATGPANFSPIHAPAGPGSAVITGRFDLPSKVAEAKEAEMKSANADRHGPLFPRIAHKAPPGQSNRHNGSRSSNYRTAWLVDERKPEIRKGQPLKHRHLGTAAK</sequence>